<accession>A0A1Z5HQJ1</accession>
<organism evidence="2 3">
    <name type="scientific">Calderihabitans maritimus</name>
    <dbReference type="NCBI Taxonomy" id="1246530"/>
    <lineage>
        <taxon>Bacteria</taxon>
        <taxon>Bacillati</taxon>
        <taxon>Bacillota</taxon>
        <taxon>Clostridia</taxon>
        <taxon>Neomoorellales</taxon>
        <taxon>Calderihabitantaceae</taxon>
        <taxon>Calderihabitans</taxon>
    </lineage>
</organism>
<dbReference type="AlphaFoldDB" id="A0A1Z5HQJ1"/>
<gene>
    <name evidence="2" type="ORF">KKC1_07980</name>
</gene>
<evidence type="ECO:0000313" key="2">
    <source>
        <dbReference type="EMBL" id="GAW91637.1"/>
    </source>
</evidence>
<proteinExistence type="predicted"/>
<evidence type="ECO:0000256" key="1">
    <source>
        <dbReference type="SAM" id="MobiDB-lite"/>
    </source>
</evidence>
<dbReference type="RefSeq" id="WP_088553143.1">
    <property type="nucleotide sequence ID" value="NZ_BDGJ01000023.1"/>
</dbReference>
<dbReference type="EMBL" id="BDGJ01000023">
    <property type="protein sequence ID" value="GAW91637.1"/>
    <property type="molecule type" value="Genomic_DNA"/>
</dbReference>
<sequence length="93" mass="11283">MRYWSDFNHLPRHRTHLKRSSLFDWPYQWRKDMSTTRKDDKKLNVPTVRSASGKLETSAPVVKKESLTRVAPERQKKERREKGKTLTWRFPEK</sequence>
<reference evidence="3" key="1">
    <citation type="journal article" date="2017" name="Appl. Environ. Microbiol.">
        <title>Genomic analysis of Calderihabitans maritimus KKC1, a thermophilic hydrogenogenic carboxydotrophic bacterium isolated from marine sediment.</title>
        <authorList>
            <person name="Omae K."/>
            <person name="Yoneda Y."/>
            <person name="Fukuyama Y."/>
            <person name="Yoshida T."/>
            <person name="Sako Y."/>
        </authorList>
    </citation>
    <scope>NUCLEOTIDE SEQUENCE [LARGE SCALE GENOMIC DNA]</scope>
    <source>
        <strain evidence="3">KKC1</strain>
    </source>
</reference>
<dbReference type="Proteomes" id="UP000197032">
    <property type="component" value="Unassembled WGS sequence"/>
</dbReference>
<name>A0A1Z5HQJ1_9FIRM</name>
<feature type="region of interest" description="Disordered" evidence="1">
    <location>
        <begin position="67"/>
        <end position="93"/>
    </location>
</feature>
<protein>
    <submittedName>
        <fullName evidence="2">Uncharacterized protein</fullName>
    </submittedName>
</protein>
<comment type="caution">
    <text evidence="2">The sequence shown here is derived from an EMBL/GenBank/DDBJ whole genome shotgun (WGS) entry which is preliminary data.</text>
</comment>
<evidence type="ECO:0000313" key="3">
    <source>
        <dbReference type="Proteomes" id="UP000197032"/>
    </source>
</evidence>
<keyword evidence="3" id="KW-1185">Reference proteome</keyword>